<evidence type="ECO:0000313" key="2">
    <source>
        <dbReference type="EMBL" id="OXZ28916.1"/>
    </source>
</evidence>
<proteinExistence type="predicted"/>
<gene>
    <name evidence="2" type="ORF">B9N49_01305</name>
</gene>
<dbReference type="Pfam" id="PF05684">
    <property type="entry name" value="DUF819"/>
    <property type="match status" value="1"/>
</dbReference>
<accession>A0A233V944</accession>
<evidence type="ECO:0000313" key="3">
    <source>
        <dbReference type="Proteomes" id="UP000215413"/>
    </source>
</evidence>
<feature type="transmembrane region" description="Helical" evidence="1">
    <location>
        <begin position="321"/>
        <end position="343"/>
    </location>
</feature>
<dbReference type="RefSeq" id="WP_094205194.1">
    <property type="nucleotide sequence ID" value="NZ_NDYC01000007.1"/>
</dbReference>
<keyword evidence="1" id="KW-0472">Membrane</keyword>
<dbReference type="Proteomes" id="UP000215413">
    <property type="component" value="Unassembled WGS sequence"/>
</dbReference>
<feature type="transmembrane region" description="Helical" evidence="1">
    <location>
        <begin position="256"/>
        <end position="281"/>
    </location>
</feature>
<dbReference type="PANTHER" id="PTHR34289:SF8">
    <property type="entry name" value="DUF819 DOMAIN-CONTAINING PROTEIN"/>
    <property type="match status" value="1"/>
</dbReference>
<keyword evidence="1" id="KW-1133">Transmembrane helix</keyword>
<feature type="transmembrane region" description="Helical" evidence="1">
    <location>
        <begin position="164"/>
        <end position="182"/>
    </location>
</feature>
<feature type="transmembrane region" description="Helical" evidence="1">
    <location>
        <begin position="12"/>
        <end position="27"/>
    </location>
</feature>
<comment type="caution">
    <text evidence="2">The sequence shown here is derived from an EMBL/GenBank/DDBJ whole genome shotgun (WGS) entry which is preliminary data.</text>
</comment>
<keyword evidence="1" id="KW-0812">Transmembrane</keyword>
<feature type="transmembrane region" description="Helical" evidence="1">
    <location>
        <begin position="65"/>
        <end position="82"/>
    </location>
</feature>
<organism evidence="2 3">
    <name type="scientific">Finegoldia magna</name>
    <name type="common">Peptostreptococcus magnus</name>
    <dbReference type="NCBI Taxonomy" id="1260"/>
    <lineage>
        <taxon>Bacteria</taxon>
        <taxon>Bacillati</taxon>
        <taxon>Bacillota</taxon>
        <taxon>Tissierellia</taxon>
        <taxon>Tissierellales</taxon>
        <taxon>Peptoniphilaceae</taxon>
        <taxon>Finegoldia</taxon>
    </lineage>
</organism>
<dbReference type="EMBL" id="NDYC01000007">
    <property type="protein sequence ID" value="OXZ28916.1"/>
    <property type="molecule type" value="Genomic_DNA"/>
</dbReference>
<sequence length="403" mass="43088">MGSLISAESTWILWAVLASCAALAIFLEQKYSWASKVTGCILALTFTLILSNLKIIPTEAPVYDAVWSYVVPLAVPMLLFNADIKKIGRDSGRVLIIYLFSGIGTILGGFVAYFALKNAIPALNDIVPMFVGTYTGGSVNFVAMSQQYKVPGATVSAALVADNLLMALYFFTLMALPTMAVIKKHYKMPLVNALEEQSESDKEANKTMAAKYWGAKEISLKDIAFTVALSFVIVAISDKLATVFGNLFSGEGAGSAILGGLLGNKYLLMTTFTMILASVFPKQISSIRGSQEIGTFLIYLFFAVIGAPASIGLILRESPLLLVFALIVVLINLVVSLIFGKLFKFNIEEIIIASNANVGGPTTAAAMAVSKGWTELIVPALLVGTLGYVIGNYYGILSGILLH</sequence>
<reference evidence="3" key="1">
    <citation type="submission" date="2017-04" db="EMBL/GenBank/DDBJ databases">
        <title>Finegoldia magna isolated from orthopedic joint implant-associated infections.</title>
        <authorList>
            <person name="Bjorklund S."/>
            <person name="Bruggemann H."/>
            <person name="Jensen A."/>
            <person name="Hellmark B."/>
            <person name="Soderquist B."/>
        </authorList>
    </citation>
    <scope>NUCLEOTIDE SEQUENCE [LARGE SCALE GENOMIC DNA]</scope>
    <source>
        <strain evidence="3">CCUG 54800</strain>
    </source>
</reference>
<name>A0A233V944_FINMA</name>
<protein>
    <recommendedName>
        <fullName evidence="4">DUF819 domain-containing protein</fullName>
    </recommendedName>
</protein>
<feature type="transmembrane region" description="Helical" evidence="1">
    <location>
        <begin position="34"/>
        <end position="53"/>
    </location>
</feature>
<dbReference type="InterPro" id="IPR008537">
    <property type="entry name" value="DUF819"/>
</dbReference>
<feature type="transmembrane region" description="Helical" evidence="1">
    <location>
        <begin position="94"/>
        <end position="116"/>
    </location>
</feature>
<evidence type="ECO:0008006" key="4">
    <source>
        <dbReference type="Google" id="ProtNLM"/>
    </source>
</evidence>
<dbReference type="PANTHER" id="PTHR34289">
    <property type="entry name" value="PROTEIN, PUTATIVE (DUF819)-RELATED"/>
    <property type="match status" value="1"/>
</dbReference>
<dbReference type="AlphaFoldDB" id="A0A233V944"/>
<evidence type="ECO:0000256" key="1">
    <source>
        <dbReference type="SAM" id="Phobius"/>
    </source>
</evidence>
<feature type="transmembrane region" description="Helical" evidence="1">
    <location>
        <begin position="376"/>
        <end position="402"/>
    </location>
</feature>
<feature type="transmembrane region" description="Helical" evidence="1">
    <location>
        <begin position="293"/>
        <end position="315"/>
    </location>
</feature>